<feature type="compositionally biased region" description="Polar residues" evidence="1">
    <location>
        <begin position="38"/>
        <end position="51"/>
    </location>
</feature>
<organism evidence="2 3">
    <name type="scientific">Hibiscus sabdariffa</name>
    <name type="common">roselle</name>
    <dbReference type="NCBI Taxonomy" id="183260"/>
    <lineage>
        <taxon>Eukaryota</taxon>
        <taxon>Viridiplantae</taxon>
        <taxon>Streptophyta</taxon>
        <taxon>Embryophyta</taxon>
        <taxon>Tracheophyta</taxon>
        <taxon>Spermatophyta</taxon>
        <taxon>Magnoliopsida</taxon>
        <taxon>eudicotyledons</taxon>
        <taxon>Gunneridae</taxon>
        <taxon>Pentapetalae</taxon>
        <taxon>rosids</taxon>
        <taxon>malvids</taxon>
        <taxon>Malvales</taxon>
        <taxon>Malvaceae</taxon>
        <taxon>Malvoideae</taxon>
        <taxon>Hibiscus</taxon>
    </lineage>
</organism>
<dbReference type="EMBL" id="JBBPBM010000007">
    <property type="protein sequence ID" value="KAK8575474.1"/>
    <property type="molecule type" value="Genomic_DNA"/>
</dbReference>
<accession>A0ABR2FAV7</accession>
<evidence type="ECO:0000256" key="1">
    <source>
        <dbReference type="SAM" id="MobiDB-lite"/>
    </source>
</evidence>
<protein>
    <submittedName>
        <fullName evidence="2">Uncharacterized protein</fullName>
    </submittedName>
</protein>
<proteinExistence type="predicted"/>
<reference evidence="2 3" key="1">
    <citation type="journal article" date="2024" name="G3 (Bethesda)">
        <title>Genome assembly of Hibiscus sabdariffa L. provides insights into metabolisms of medicinal natural products.</title>
        <authorList>
            <person name="Kim T."/>
        </authorList>
    </citation>
    <scope>NUCLEOTIDE SEQUENCE [LARGE SCALE GENOMIC DNA]</scope>
    <source>
        <strain evidence="2">TK-2024</strain>
        <tissue evidence="2">Old leaves</tissue>
    </source>
</reference>
<feature type="region of interest" description="Disordered" evidence="1">
    <location>
        <begin position="1"/>
        <end position="99"/>
    </location>
</feature>
<gene>
    <name evidence="2" type="ORF">V6N12_063146</name>
</gene>
<feature type="compositionally biased region" description="Polar residues" evidence="1">
    <location>
        <begin position="69"/>
        <end position="83"/>
    </location>
</feature>
<dbReference type="Proteomes" id="UP001472677">
    <property type="component" value="Unassembled WGS sequence"/>
</dbReference>
<sequence>MAPSDPPPSAVDSTLPVSPLPSDDAGEHETKFPWADHCSSSVDQSPVTLSPSIPVVKRTEPVEEHLQHSPVQDATNYRSTSAVADSEDTLRPGASSLQPTSDSGYELTNLLWFTHLWLRHPHPQRLLVMLINCMMSLQPIHMEHLLLLLPSNLQLADFRDQLNVCSISTFLNEEQKEAGEMLNNA</sequence>
<evidence type="ECO:0000313" key="3">
    <source>
        <dbReference type="Proteomes" id="UP001472677"/>
    </source>
</evidence>
<name>A0ABR2FAV7_9ROSI</name>
<evidence type="ECO:0000313" key="2">
    <source>
        <dbReference type="EMBL" id="KAK8575474.1"/>
    </source>
</evidence>
<feature type="compositionally biased region" description="Basic and acidic residues" evidence="1">
    <location>
        <begin position="57"/>
        <end position="67"/>
    </location>
</feature>
<comment type="caution">
    <text evidence="2">The sequence shown here is derived from an EMBL/GenBank/DDBJ whole genome shotgun (WGS) entry which is preliminary data.</text>
</comment>
<keyword evidence="3" id="KW-1185">Reference proteome</keyword>